<organism evidence="2 3">
    <name type="scientific">Roseitalea porphyridii</name>
    <dbReference type="NCBI Taxonomy" id="1852022"/>
    <lineage>
        <taxon>Bacteria</taxon>
        <taxon>Pseudomonadati</taxon>
        <taxon>Pseudomonadota</taxon>
        <taxon>Alphaproteobacteria</taxon>
        <taxon>Hyphomicrobiales</taxon>
        <taxon>Ahrensiaceae</taxon>
        <taxon>Roseitalea</taxon>
    </lineage>
</organism>
<proteinExistence type="predicted"/>
<dbReference type="KEGG" id="rpod:E0E05_14900"/>
<reference evidence="2 3" key="1">
    <citation type="journal article" date="2017" name="Int. J. Syst. Evol. Microbiol.">
        <title>Roseitalea porphyridii gen. nov., sp. nov., isolated from a red alga, and reclassification of Hoeflea suaedae Chung et al. 2013 as Pseudohoeflea suaedae gen. nov., comb. nov.</title>
        <authorList>
            <person name="Hyeon J.W."/>
            <person name="Jeong S.E."/>
            <person name="Baek K."/>
            <person name="Jeon C.O."/>
        </authorList>
    </citation>
    <scope>NUCLEOTIDE SEQUENCE [LARGE SCALE GENOMIC DNA]</scope>
    <source>
        <strain evidence="2 3">MA7-20</strain>
    </source>
</reference>
<dbReference type="OrthoDB" id="9812697at2"/>
<evidence type="ECO:0000313" key="3">
    <source>
        <dbReference type="Proteomes" id="UP000293719"/>
    </source>
</evidence>
<feature type="domain" description="N-acyl amino acid synthase FeeM catalytic core" evidence="1">
    <location>
        <begin position="42"/>
        <end position="199"/>
    </location>
</feature>
<dbReference type="InterPro" id="IPR054597">
    <property type="entry name" value="FeeM_cat"/>
</dbReference>
<accession>A0A4P6V2S5</accession>
<keyword evidence="3" id="KW-1185">Reference proteome</keyword>
<dbReference type="Pfam" id="PF21926">
    <property type="entry name" value="FeeM"/>
    <property type="match status" value="1"/>
</dbReference>
<sequence length="248" mass="27945">MSQTIAADTRRTVSANAIQRLLSVVNGVDYRRISTPEDFEDVGLLRRKAFNARDVYERKFESPVIEPLDFDPDTYLFGLYHEGNLVSSMRLNMLTAETPPTPAMELFADTLQPLLAQGMTFVDPSRFAIDAEASRLLPALPLLTHRLSTMMTLHMQADYCLCAVKLEHEAYYRRVFGATRLAGPFEPDGMCVKAVLLGISRNNVGYVMSRNPLFYFTETEARLLFDRSEDVLPPLCVHPTAQYAIRAA</sequence>
<dbReference type="SUPFAM" id="SSF55729">
    <property type="entry name" value="Acyl-CoA N-acyltransferases (Nat)"/>
    <property type="match status" value="1"/>
</dbReference>
<dbReference type="GeneID" id="90768593"/>
<name>A0A4P6V2S5_9HYPH</name>
<dbReference type="Proteomes" id="UP000293719">
    <property type="component" value="Chromosome"/>
</dbReference>
<protein>
    <recommendedName>
        <fullName evidence="1">N-acyl amino acid synthase FeeM catalytic core domain-containing protein</fullName>
    </recommendedName>
</protein>
<dbReference type="EMBL" id="CP036532">
    <property type="protein sequence ID" value="QBK31777.1"/>
    <property type="molecule type" value="Genomic_DNA"/>
</dbReference>
<evidence type="ECO:0000259" key="1">
    <source>
        <dbReference type="Pfam" id="PF21926"/>
    </source>
</evidence>
<dbReference type="Gene3D" id="3.40.630.30">
    <property type="match status" value="1"/>
</dbReference>
<evidence type="ECO:0000313" key="2">
    <source>
        <dbReference type="EMBL" id="QBK31777.1"/>
    </source>
</evidence>
<gene>
    <name evidence="2" type="ORF">E0E05_14900</name>
</gene>
<dbReference type="InterPro" id="IPR016181">
    <property type="entry name" value="Acyl_CoA_acyltransferase"/>
</dbReference>
<dbReference type="AlphaFoldDB" id="A0A4P6V2S5"/>
<dbReference type="RefSeq" id="WP_131617427.1">
    <property type="nucleotide sequence ID" value="NZ_CP036532.1"/>
</dbReference>